<evidence type="ECO:0000256" key="4">
    <source>
        <dbReference type="ARBA" id="ARBA00022781"/>
    </source>
</evidence>
<reference evidence="9" key="1">
    <citation type="journal article" date="2019" name="PeerJ">
        <title>The inflated mitochondrial genomes of siphonous green algae reflect processes driving expansion of noncoding DNA and proliferation of introns.</title>
        <authorList>
            <person name="Repetti S.I."/>
            <person name="Jackson C.J."/>
            <person name="Judd L.M."/>
            <person name="Wick R.R."/>
            <person name="Holt K.E."/>
            <person name="Verbruggen H."/>
        </authorList>
    </citation>
    <scope>NUCLEOTIDE SEQUENCE</scope>
    <source>
        <strain evidence="9">SAG6.99</strain>
    </source>
</reference>
<dbReference type="InterPro" id="IPR008688">
    <property type="entry name" value="ATP_synth_Bsub_B/MI25"/>
</dbReference>
<keyword evidence="8" id="KW-1133">Transmembrane helix</keyword>
<keyword evidence="6 9" id="KW-0496">Mitochondrion</keyword>
<proteinExistence type="predicted"/>
<evidence type="ECO:0000256" key="3">
    <source>
        <dbReference type="ARBA" id="ARBA00022547"/>
    </source>
</evidence>
<dbReference type="GO" id="GO:0015986">
    <property type="term" value="P:proton motive force-driven ATP synthesis"/>
    <property type="evidence" value="ECO:0007669"/>
    <property type="project" value="InterPro"/>
</dbReference>
<evidence type="ECO:0000313" key="9">
    <source>
        <dbReference type="EMBL" id="QGQ62011.1"/>
    </source>
</evidence>
<dbReference type="GO" id="GO:0045259">
    <property type="term" value="C:proton-transporting ATP synthase complex"/>
    <property type="evidence" value="ECO:0007669"/>
    <property type="project" value="UniProtKB-KW"/>
</dbReference>
<name>A0A650BYD8_9CHLO</name>
<keyword evidence="5" id="KW-0406">Ion transport</keyword>
<sequence length="182" mass="21267">MISNRQKLIGALLIFCVCSSKNFFIYNEEVLVTCSFVIFCWVFYSYFRDSITQSLNSRSDTIKMELQNFIRLKQDFQGELIKEHKTIYNCSACLDKMASFFYQQFRDVLNLSTKYSHETAKFLVLDKLRTCSQFISRQTRELQIAMVTHLRESLSIQFSAGTLKQMALLDAKAQLKKLARGR</sequence>
<feature type="transmembrane region" description="Helical" evidence="8">
    <location>
        <begin position="30"/>
        <end position="47"/>
    </location>
</feature>
<dbReference type="GO" id="GO:0015078">
    <property type="term" value="F:proton transmembrane transporter activity"/>
    <property type="evidence" value="ECO:0007669"/>
    <property type="project" value="InterPro"/>
</dbReference>
<evidence type="ECO:0000256" key="8">
    <source>
        <dbReference type="SAM" id="Phobius"/>
    </source>
</evidence>
<keyword evidence="2" id="KW-0813">Transport</keyword>
<evidence type="ECO:0000256" key="2">
    <source>
        <dbReference type="ARBA" id="ARBA00022448"/>
    </source>
</evidence>
<accession>A0A650BYD8</accession>
<dbReference type="GeneID" id="42903406"/>
<evidence type="ECO:0000256" key="5">
    <source>
        <dbReference type="ARBA" id="ARBA00023065"/>
    </source>
</evidence>
<organism evidence="9">
    <name type="scientific">Ostreobium quekettii</name>
    <dbReference type="NCBI Taxonomy" id="121088"/>
    <lineage>
        <taxon>Eukaryota</taxon>
        <taxon>Viridiplantae</taxon>
        <taxon>Chlorophyta</taxon>
        <taxon>core chlorophytes</taxon>
        <taxon>Ulvophyceae</taxon>
        <taxon>TCBD clade</taxon>
        <taxon>Bryopsidales</taxon>
        <taxon>Ostreobineae</taxon>
        <taxon>Ostreobiaceae</taxon>
        <taxon>Ostreobium</taxon>
    </lineage>
</organism>
<keyword evidence="8" id="KW-0812">Transmembrane</keyword>
<keyword evidence="3" id="KW-0138">CF(0)</keyword>
<dbReference type="AlphaFoldDB" id="A0A650BYD8"/>
<dbReference type="GO" id="GO:0031966">
    <property type="term" value="C:mitochondrial membrane"/>
    <property type="evidence" value="ECO:0007669"/>
    <property type="project" value="UniProtKB-SubCell"/>
</dbReference>
<gene>
    <name evidence="9" type="primary">atp4</name>
</gene>
<keyword evidence="4" id="KW-0375">Hydrogen ion transport</keyword>
<evidence type="ECO:0000256" key="6">
    <source>
        <dbReference type="ARBA" id="ARBA00023128"/>
    </source>
</evidence>
<protein>
    <submittedName>
        <fullName evidence="9">ATP synthase F0 subunit 4</fullName>
    </submittedName>
</protein>
<dbReference type="Pfam" id="PF05405">
    <property type="entry name" value="Mt_ATP-synt_B"/>
    <property type="match status" value="1"/>
</dbReference>
<dbReference type="EMBL" id="MN514984">
    <property type="protein sequence ID" value="QGQ62011.1"/>
    <property type="molecule type" value="Genomic_DNA"/>
</dbReference>
<dbReference type="RefSeq" id="YP_009720799.1">
    <property type="nucleotide sequence ID" value="NC_045361.1"/>
</dbReference>
<evidence type="ECO:0000256" key="1">
    <source>
        <dbReference type="ARBA" id="ARBA00004325"/>
    </source>
</evidence>
<geneLocation type="mitochondrion" evidence="9"/>
<evidence type="ECO:0000256" key="7">
    <source>
        <dbReference type="ARBA" id="ARBA00023136"/>
    </source>
</evidence>
<comment type="subcellular location">
    <subcellularLocation>
        <location evidence="1">Mitochondrion membrane</location>
    </subcellularLocation>
</comment>
<keyword evidence="7 8" id="KW-0472">Membrane</keyword>